<dbReference type="AlphaFoldDB" id="A0A4Q0YEU5"/>
<dbReference type="EC" id="2.1.1.72" evidence="2"/>
<dbReference type="GO" id="GO:0003676">
    <property type="term" value="F:nucleic acid binding"/>
    <property type="evidence" value="ECO:0007669"/>
    <property type="project" value="InterPro"/>
</dbReference>
<evidence type="ECO:0000256" key="2">
    <source>
        <dbReference type="ARBA" id="ARBA00011900"/>
    </source>
</evidence>
<evidence type="ECO:0000256" key="6">
    <source>
        <dbReference type="ARBA" id="ARBA00047942"/>
    </source>
</evidence>
<comment type="catalytic activity">
    <reaction evidence="6">
        <text>a 2'-deoxyadenosine in DNA + S-adenosyl-L-methionine = an N(6)-methyl-2'-deoxyadenosine in DNA + S-adenosyl-L-homocysteine + H(+)</text>
        <dbReference type="Rhea" id="RHEA:15197"/>
        <dbReference type="Rhea" id="RHEA-COMP:12418"/>
        <dbReference type="Rhea" id="RHEA-COMP:12419"/>
        <dbReference type="ChEBI" id="CHEBI:15378"/>
        <dbReference type="ChEBI" id="CHEBI:57856"/>
        <dbReference type="ChEBI" id="CHEBI:59789"/>
        <dbReference type="ChEBI" id="CHEBI:90615"/>
        <dbReference type="ChEBI" id="CHEBI:90616"/>
        <dbReference type="EC" id="2.1.1.72"/>
    </reaction>
</comment>
<name>A0A4Q0YEU5_9BACT</name>
<keyword evidence="5" id="KW-0949">S-adenosyl-L-methionine</keyword>
<dbReference type="Gene3D" id="3.40.50.150">
    <property type="entry name" value="Vaccinia Virus protein VP39"/>
    <property type="match status" value="1"/>
</dbReference>
<comment type="caution">
    <text evidence="7">The sequence shown here is derived from an EMBL/GenBank/DDBJ whole genome shotgun (WGS) entry which is preliminary data.</text>
</comment>
<dbReference type="PROSITE" id="PS00092">
    <property type="entry name" value="N6_MTASE"/>
    <property type="match status" value="1"/>
</dbReference>
<evidence type="ECO:0000256" key="4">
    <source>
        <dbReference type="ARBA" id="ARBA00022679"/>
    </source>
</evidence>
<dbReference type="EMBL" id="PDKJ01000005">
    <property type="protein sequence ID" value="RXJ68665.1"/>
    <property type="molecule type" value="Genomic_DNA"/>
</dbReference>
<protein>
    <recommendedName>
        <fullName evidence="2">site-specific DNA-methyltransferase (adenine-specific)</fullName>
        <ecNumber evidence="2">2.1.1.72</ecNumber>
    </recommendedName>
</protein>
<comment type="similarity">
    <text evidence="1">Belongs to the N(4)/N(6)-methyltransferase family.</text>
</comment>
<evidence type="ECO:0000313" key="7">
    <source>
        <dbReference type="EMBL" id="RXJ68665.1"/>
    </source>
</evidence>
<dbReference type="Gene3D" id="1.10.1020.10">
    <property type="entry name" value="Adenine-specific Methyltransferase, Domain 2"/>
    <property type="match status" value="1"/>
</dbReference>
<sequence length="350" mass="41297">MKNTLPVTRYYGSKRKIINQIWEFIESENLEFDSTLDIFGGTGTFSYKAKIEGKEAHYSDIFKFNTLIGKALIQNNTHKITDAELNFVLTKDDNFNYKFFIKEIFSDIYYLEHENELIDIMVQNINRLKNYYSKYIAYYALFQTCLIKRPFNTFHRKNLNLRTNDVERQFGNKVTWEKSIEDLFRKFCIEANSYIFNNNRKNTATKSSALSCTKTADLIYIDPPYVSEKGSHVDYHSRYHFLEALVNYETFKDYVNFEKLNHEVKLGKTLEFESKTSISNDISSLIQKYNNKIIVFSYRNKGIPSIKELKNIFIENNMCCRICLIKTHSYALNKSNKALGEYLFIAKPKK</sequence>
<evidence type="ECO:0000256" key="3">
    <source>
        <dbReference type="ARBA" id="ARBA00022603"/>
    </source>
</evidence>
<dbReference type="InterPro" id="IPR029063">
    <property type="entry name" value="SAM-dependent_MTases_sf"/>
</dbReference>
<proteinExistence type="inferred from homology"/>
<keyword evidence="3 7" id="KW-0489">Methyltransferase</keyword>
<accession>A0A4Q0YEU5</accession>
<evidence type="ECO:0000256" key="5">
    <source>
        <dbReference type="ARBA" id="ARBA00022691"/>
    </source>
</evidence>
<dbReference type="Pfam" id="PF02086">
    <property type="entry name" value="MethyltransfD12"/>
    <property type="match status" value="1"/>
</dbReference>
<gene>
    <name evidence="7" type="ORF">CRV08_07540</name>
</gene>
<evidence type="ECO:0000256" key="1">
    <source>
        <dbReference type="ARBA" id="ARBA00006594"/>
    </source>
</evidence>
<dbReference type="GO" id="GO:0009307">
    <property type="term" value="P:DNA restriction-modification system"/>
    <property type="evidence" value="ECO:0007669"/>
    <property type="project" value="InterPro"/>
</dbReference>
<dbReference type="RefSeq" id="WP_128980692.1">
    <property type="nucleotide sequence ID" value="NZ_PDKJ01000005.1"/>
</dbReference>
<dbReference type="InterPro" id="IPR023095">
    <property type="entry name" value="Ade_MeTrfase_dom_2"/>
</dbReference>
<dbReference type="Proteomes" id="UP000290172">
    <property type="component" value="Unassembled WGS sequence"/>
</dbReference>
<keyword evidence="4 7" id="KW-0808">Transferase</keyword>
<dbReference type="GO" id="GO:0032259">
    <property type="term" value="P:methylation"/>
    <property type="evidence" value="ECO:0007669"/>
    <property type="project" value="UniProtKB-KW"/>
</dbReference>
<dbReference type="GO" id="GO:0009007">
    <property type="term" value="F:site-specific DNA-methyltransferase (adenine-specific) activity"/>
    <property type="evidence" value="ECO:0007669"/>
    <property type="project" value="UniProtKB-EC"/>
</dbReference>
<dbReference type="InterPro" id="IPR012327">
    <property type="entry name" value="MeTrfase_D12"/>
</dbReference>
<dbReference type="PRINTS" id="PR00505">
    <property type="entry name" value="D12N6MTFRASE"/>
</dbReference>
<evidence type="ECO:0000313" key="8">
    <source>
        <dbReference type="Proteomes" id="UP000290172"/>
    </source>
</evidence>
<organism evidence="7 8">
    <name type="scientific">Halarcobacter ebronensis</name>
    <dbReference type="NCBI Taxonomy" id="1462615"/>
    <lineage>
        <taxon>Bacteria</taxon>
        <taxon>Pseudomonadati</taxon>
        <taxon>Campylobacterota</taxon>
        <taxon>Epsilonproteobacteria</taxon>
        <taxon>Campylobacterales</taxon>
        <taxon>Arcobacteraceae</taxon>
        <taxon>Halarcobacter</taxon>
    </lineage>
</organism>
<reference evidence="7 8" key="1">
    <citation type="submission" date="2017-10" db="EMBL/GenBank/DDBJ databases">
        <title>Genomics of the genus Arcobacter.</title>
        <authorList>
            <person name="Perez-Cataluna A."/>
            <person name="Figueras M.J."/>
        </authorList>
    </citation>
    <scope>NUCLEOTIDE SEQUENCE [LARGE SCALE GENOMIC DNA]</scope>
    <source>
        <strain evidence="7 8">CECT 8993</strain>
    </source>
</reference>
<dbReference type="SUPFAM" id="SSF53335">
    <property type="entry name" value="S-adenosyl-L-methionine-dependent methyltransferases"/>
    <property type="match status" value="1"/>
</dbReference>
<dbReference type="InterPro" id="IPR002052">
    <property type="entry name" value="DNA_methylase_N6_adenine_CS"/>
</dbReference>